<organism evidence="1 2">
    <name type="scientific">Smallanthus sonchifolius</name>
    <dbReference type="NCBI Taxonomy" id="185202"/>
    <lineage>
        <taxon>Eukaryota</taxon>
        <taxon>Viridiplantae</taxon>
        <taxon>Streptophyta</taxon>
        <taxon>Embryophyta</taxon>
        <taxon>Tracheophyta</taxon>
        <taxon>Spermatophyta</taxon>
        <taxon>Magnoliopsida</taxon>
        <taxon>eudicotyledons</taxon>
        <taxon>Gunneridae</taxon>
        <taxon>Pentapetalae</taxon>
        <taxon>asterids</taxon>
        <taxon>campanulids</taxon>
        <taxon>Asterales</taxon>
        <taxon>Asteraceae</taxon>
        <taxon>Asteroideae</taxon>
        <taxon>Heliantheae alliance</taxon>
        <taxon>Millerieae</taxon>
        <taxon>Smallanthus</taxon>
    </lineage>
</organism>
<accession>A0ACB9B321</accession>
<reference evidence="2" key="1">
    <citation type="journal article" date="2022" name="Mol. Ecol. Resour.">
        <title>The genomes of chicory, endive, great burdock and yacon provide insights into Asteraceae palaeo-polyploidization history and plant inulin production.</title>
        <authorList>
            <person name="Fan W."/>
            <person name="Wang S."/>
            <person name="Wang H."/>
            <person name="Wang A."/>
            <person name="Jiang F."/>
            <person name="Liu H."/>
            <person name="Zhao H."/>
            <person name="Xu D."/>
            <person name="Zhang Y."/>
        </authorList>
    </citation>
    <scope>NUCLEOTIDE SEQUENCE [LARGE SCALE GENOMIC DNA]</scope>
    <source>
        <strain evidence="2">cv. Yunnan</strain>
    </source>
</reference>
<gene>
    <name evidence="1" type="ORF">L1987_68080</name>
</gene>
<reference evidence="1 2" key="2">
    <citation type="journal article" date="2022" name="Mol. Ecol. Resour.">
        <title>The genomes of chicory, endive, great burdock and yacon provide insights into Asteraceae paleo-polyploidization history and plant inulin production.</title>
        <authorList>
            <person name="Fan W."/>
            <person name="Wang S."/>
            <person name="Wang H."/>
            <person name="Wang A."/>
            <person name="Jiang F."/>
            <person name="Liu H."/>
            <person name="Zhao H."/>
            <person name="Xu D."/>
            <person name="Zhang Y."/>
        </authorList>
    </citation>
    <scope>NUCLEOTIDE SEQUENCE [LARGE SCALE GENOMIC DNA]</scope>
    <source>
        <strain evidence="2">cv. Yunnan</strain>
        <tissue evidence="1">Leaves</tissue>
    </source>
</reference>
<keyword evidence="2" id="KW-1185">Reference proteome</keyword>
<comment type="caution">
    <text evidence="1">The sequence shown here is derived from an EMBL/GenBank/DDBJ whole genome shotgun (WGS) entry which is preliminary data.</text>
</comment>
<proteinExistence type="predicted"/>
<sequence length="111" mass="11776">MGSTWVLMLLLLGANGGARAISCQDAIARMLPCQGFLMGFSEMSAACCHSAQSLSQTANSSPVELTSVCQCLKQAIGVIGINMNRAQQIPQLCHIDLDTGLIDPNVDCNKY</sequence>
<dbReference type="EMBL" id="CM042040">
    <property type="protein sequence ID" value="KAI3716872.1"/>
    <property type="molecule type" value="Genomic_DNA"/>
</dbReference>
<name>A0ACB9B321_9ASTR</name>
<protein>
    <submittedName>
        <fullName evidence="1">Uncharacterized protein</fullName>
    </submittedName>
</protein>
<evidence type="ECO:0000313" key="2">
    <source>
        <dbReference type="Proteomes" id="UP001056120"/>
    </source>
</evidence>
<evidence type="ECO:0000313" key="1">
    <source>
        <dbReference type="EMBL" id="KAI3716872.1"/>
    </source>
</evidence>
<dbReference type="Proteomes" id="UP001056120">
    <property type="component" value="Linkage Group LG23"/>
</dbReference>